<keyword evidence="1" id="KW-0812">Transmembrane</keyword>
<dbReference type="Proteomes" id="UP000308114">
    <property type="component" value="Unassembled WGS sequence"/>
</dbReference>
<comment type="caution">
    <text evidence="2">The sequence shown here is derived from an EMBL/GenBank/DDBJ whole genome shotgun (WGS) entry which is preliminary data.</text>
</comment>
<organism evidence="2 3">
    <name type="scientific">Paenibacillus terrae</name>
    <dbReference type="NCBI Taxonomy" id="159743"/>
    <lineage>
        <taxon>Bacteria</taxon>
        <taxon>Bacillati</taxon>
        <taxon>Bacillota</taxon>
        <taxon>Bacilli</taxon>
        <taxon>Bacillales</taxon>
        <taxon>Paenibacillaceae</taxon>
        <taxon>Paenibacillus</taxon>
    </lineage>
</organism>
<gene>
    <name evidence="2" type="ORF">C1I60_09390</name>
</gene>
<dbReference type="AlphaFoldDB" id="A0A4U2PYE6"/>
<dbReference type="EMBL" id="PNXQ01000011">
    <property type="protein sequence ID" value="TKH44667.1"/>
    <property type="molecule type" value="Genomic_DNA"/>
</dbReference>
<proteinExistence type="predicted"/>
<accession>A0A4U2PYE6</accession>
<evidence type="ECO:0000313" key="3">
    <source>
        <dbReference type="Proteomes" id="UP000308114"/>
    </source>
</evidence>
<protein>
    <submittedName>
        <fullName evidence="2">DUF4367 domain-containing protein</fullName>
    </submittedName>
</protein>
<keyword evidence="1" id="KW-0472">Membrane</keyword>
<sequence>MRELQHTVQDKSIKEMDLLPENALKLQVFDVTDKVMDRVYQKGQQKPGPTAKMRLRPGIAVPAMITFFVLGASITGYAASQYLEFRNSKGDILLHTAKFYEPSDSVKKYLQVLDTYSQKVKNQLQLGEYAAYYVKDDFINNEDRLNPVKFEYKWVEFSSFSSFQKEIKRTHAPLLYSPSHLPDGYHFDYGYVYPAFMYPKSLNNAEYRTLVDELIQKSKSAPAGEKMFIKKLNWKKADLTTARYVKGSNYVSISISTLTPESKLTIFQNDRDSAEKLTIKGTEAYYIGSSETKQPTNTSKNRLGWKDDNHHLFYEIYDNPNSPLVKQDLVKIAEDLLAPH</sequence>
<reference evidence="2 3" key="1">
    <citation type="submission" date="2018-01" db="EMBL/GenBank/DDBJ databases">
        <title>Bacillales members from the olive rhizosphere are effective biological control agents against Verticillium dahliae.</title>
        <authorList>
            <person name="Gomez-Lama C."/>
            <person name="Legarda G."/>
            <person name="Ruano-Rosa D."/>
            <person name="Pizarro-Tobias P."/>
            <person name="Valverde-Corredor A."/>
            <person name="Niqui J.L."/>
            <person name="Trivino J.C."/>
            <person name="Roca A."/>
            <person name="Mercado-Blanco J."/>
        </authorList>
    </citation>
    <scope>NUCLEOTIDE SEQUENCE [LARGE SCALE GENOMIC DNA]</scope>
    <source>
        <strain evidence="2 3">PIC167</strain>
    </source>
</reference>
<feature type="transmembrane region" description="Helical" evidence="1">
    <location>
        <begin position="59"/>
        <end position="79"/>
    </location>
</feature>
<evidence type="ECO:0000256" key="1">
    <source>
        <dbReference type="SAM" id="Phobius"/>
    </source>
</evidence>
<evidence type="ECO:0000313" key="2">
    <source>
        <dbReference type="EMBL" id="TKH44667.1"/>
    </source>
</evidence>
<name>A0A4U2PYE6_9BACL</name>
<keyword evidence="1" id="KW-1133">Transmembrane helix</keyword>
<dbReference type="RefSeq" id="WP_137061464.1">
    <property type="nucleotide sequence ID" value="NZ_PNXQ01000011.1"/>
</dbReference>